<proteinExistence type="predicted"/>
<reference evidence="1" key="2">
    <citation type="journal article" date="2015" name="Fish Shellfish Immunol.">
        <title>Early steps in the European eel (Anguilla anguilla)-Vibrio vulnificus interaction in the gills: Role of the RtxA13 toxin.</title>
        <authorList>
            <person name="Callol A."/>
            <person name="Pajuelo D."/>
            <person name="Ebbesson L."/>
            <person name="Teles M."/>
            <person name="MacKenzie S."/>
            <person name="Amaro C."/>
        </authorList>
    </citation>
    <scope>NUCLEOTIDE SEQUENCE</scope>
</reference>
<protein>
    <submittedName>
        <fullName evidence="1">Uncharacterized protein</fullName>
    </submittedName>
</protein>
<reference evidence="1" key="1">
    <citation type="submission" date="2014-11" db="EMBL/GenBank/DDBJ databases">
        <authorList>
            <person name="Amaro Gonzalez C."/>
        </authorList>
    </citation>
    <scope>NUCLEOTIDE SEQUENCE</scope>
</reference>
<sequence length="18" mass="2156">MDADARILRQIQNLRQQS</sequence>
<name>A0A0E9TNN5_ANGAN</name>
<organism evidence="1">
    <name type="scientific">Anguilla anguilla</name>
    <name type="common">European freshwater eel</name>
    <name type="synonym">Muraena anguilla</name>
    <dbReference type="NCBI Taxonomy" id="7936"/>
    <lineage>
        <taxon>Eukaryota</taxon>
        <taxon>Metazoa</taxon>
        <taxon>Chordata</taxon>
        <taxon>Craniata</taxon>
        <taxon>Vertebrata</taxon>
        <taxon>Euteleostomi</taxon>
        <taxon>Actinopterygii</taxon>
        <taxon>Neopterygii</taxon>
        <taxon>Teleostei</taxon>
        <taxon>Anguilliformes</taxon>
        <taxon>Anguillidae</taxon>
        <taxon>Anguilla</taxon>
    </lineage>
</organism>
<dbReference type="EMBL" id="GBXM01054249">
    <property type="protein sequence ID" value="JAH54328.1"/>
    <property type="molecule type" value="Transcribed_RNA"/>
</dbReference>
<accession>A0A0E9TNN5</accession>
<evidence type="ECO:0000313" key="1">
    <source>
        <dbReference type="EMBL" id="JAH54328.1"/>
    </source>
</evidence>
<dbReference type="AlphaFoldDB" id="A0A0E9TNN5"/>